<feature type="signal peptide" evidence="1">
    <location>
        <begin position="1"/>
        <end position="22"/>
    </location>
</feature>
<evidence type="ECO:0008006" key="4">
    <source>
        <dbReference type="Google" id="ProtNLM"/>
    </source>
</evidence>
<accession>A0A8K1CTF9</accession>
<dbReference type="EMBL" id="SPLM01000001">
    <property type="protein sequence ID" value="TMW69280.1"/>
    <property type="molecule type" value="Genomic_DNA"/>
</dbReference>
<keyword evidence="3" id="KW-1185">Reference proteome</keyword>
<protein>
    <recommendedName>
        <fullName evidence="4">Elicitin-like protein</fullName>
    </recommendedName>
</protein>
<evidence type="ECO:0000313" key="2">
    <source>
        <dbReference type="EMBL" id="TMW69280.1"/>
    </source>
</evidence>
<gene>
    <name evidence="2" type="ORF">Poli38472_001436</name>
</gene>
<dbReference type="AlphaFoldDB" id="A0A8K1CTF9"/>
<organism evidence="2 3">
    <name type="scientific">Pythium oligandrum</name>
    <name type="common">Mycoparasitic fungus</name>
    <dbReference type="NCBI Taxonomy" id="41045"/>
    <lineage>
        <taxon>Eukaryota</taxon>
        <taxon>Sar</taxon>
        <taxon>Stramenopiles</taxon>
        <taxon>Oomycota</taxon>
        <taxon>Peronosporomycetes</taxon>
        <taxon>Pythiales</taxon>
        <taxon>Pythiaceae</taxon>
        <taxon>Pythium</taxon>
    </lineage>
</organism>
<keyword evidence="1" id="KW-0732">Signal</keyword>
<dbReference type="GO" id="GO:0005576">
    <property type="term" value="C:extracellular region"/>
    <property type="evidence" value="ECO:0007669"/>
    <property type="project" value="InterPro"/>
</dbReference>
<comment type="caution">
    <text evidence="2">The sequence shown here is derived from an EMBL/GenBank/DDBJ whole genome shotgun (WGS) entry which is preliminary data.</text>
</comment>
<dbReference type="Proteomes" id="UP000794436">
    <property type="component" value="Unassembled WGS sequence"/>
</dbReference>
<feature type="chain" id="PRO_5035470622" description="Elicitin-like protein" evidence="1">
    <location>
        <begin position="23"/>
        <end position="148"/>
    </location>
</feature>
<dbReference type="SMART" id="SM01187">
    <property type="entry name" value="Elicitin"/>
    <property type="match status" value="1"/>
</dbReference>
<dbReference type="OrthoDB" id="126485at2759"/>
<name>A0A8K1CTF9_PYTOL</name>
<evidence type="ECO:0000313" key="3">
    <source>
        <dbReference type="Proteomes" id="UP000794436"/>
    </source>
</evidence>
<evidence type="ECO:0000256" key="1">
    <source>
        <dbReference type="SAM" id="SignalP"/>
    </source>
</evidence>
<reference evidence="2" key="1">
    <citation type="submission" date="2019-03" db="EMBL/GenBank/DDBJ databases">
        <title>Long read genome sequence of the mycoparasitic Pythium oligandrum ATCC 38472 isolated from sugarbeet rhizosphere.</title>
        <authorList>
            <person name="Gaulin E."/>
        </authorList>
    </citation>
    <scope>NUCLEOTIDE SEQUENCE</scope>
    <source>
        <strain evidence="2">ATCC 38472_TT</strain>
    </source>
</reference>
<dbReference type="InterPro" id="IPR002200">
    <property type="entry name" value="Elicitin"/>
</dbReference>
<sequence length="148" mass="14715">MKLQTLAFILVALTSTFALSEAGECTQAQLESFSNLGSESAAKKACGSDAATIFAGTSSSTTTVCADDDCLSYIKKVLSDAPDCTISGISPTLAIDTVISYCKNSDSTTASSSAGSSPLLSTPDDARVLAGAGVAALSGLVVAAVAMV</sequence>
<proteinExistence type="predicted"/>